<organism evidence="1 2">
    <name type="scientific">Paraclostridium bifermentans</name>
    <name type="common">Clostridium bifermentans</name>
    <dbReference type="NCBI Taxonomy" id="1490"/>
    <lineage>
        <taxon>Bacteria</taxon>
        <taxon>Bacillati</taxon>
        <taxon>Bacillota</taxon>
        <taxon>Clostridia</taxon>
        <taxon>Peptostreptococcales</taxon>
        <taxon>Peptostreptococcaceae</taxon>
        <taxon>Paraclostridium</taxon>
    </lineage>
</organism>
<protein>
    <submittedName>
        <fullName evidence="1">Uncharacterized protein</fullName>
    </submittedName>
</protein>
<sequence length="106" mass="12580">MKDKFKIVKENKKSLVYESNLYVIKISDIDGFFIKNRYSRYLELEEDDDNSDYRFVKAVNMKITNKLTGKNTQKRCYQGYGVIKEIENDINSGKKVFTNIFDKIDK</sequence>
<evidence type="ECO:0000313" key="1">
    <source>
        <dbReference type="EMBL" id="QEZ68489.1"/>
    </source>
</evidence>
<evidence type="ECO:0000313" key="2">
    <source>
        <dbReference type="Proteomes" id="UP000326961"/>
    </source>
</evidence>
<name>A0A5P3XC44_PARBF</name>
<accession>A0A5P3XC44</accession>
<dbReference type="AlphaFoldDB" id="A0A5P3XC44"/>
<dbReference type="RefSeq" id="WP_150886264.1">
    <property type="nucleotide sequence ID" value="NZ_CP032452.1"/>
</dbReference>
<dbReference type="EMBL" id="CP032452">
    <property type="protein sequence ID" value="QEZ68489.1"/>
    <property type="molecule type" value="Genomic_DNA"/>
</dbReference>
<reference evidence="1 2" key="1">
    <citation type="submission" date="2018-09" db="EMBL/GenBank/DDBJ databases">
        <title>A clostridial neurotoxin that targets Anopheles mosquitoes.</title>
        <authorList>
            <person name="Contreras E."/>
            <person name="Masuyer G."/>
            <person name="Qureshi N."/>
            <person name="Chawla S."/>
            <person name="Lim H.L."/>
            <person name="Chen J."/>
            <person name="Stenmark P."/>
            <person name="Gill S."/>
        </authorList>
    </citation>
    <scope>NUCLEOTIDE SEQUENCE [LARGE SCALE GENOMIC DNA]</scope>
    <source>
        <strain evidence="1 2">Cbm</strain>
    </source>
</reference>
<proteinExistence type="predicted"/>
<gene>
    <name evidence="1" type="ORF">D4A35_05865</name>
</gene>
<dbReference type="Proteomes" id="UP000326961">
    <property type="component" value="Chromosome"/>
</dbReference>